<evidence type="ECO:0000256" key="5">
    <source>
        <dbReference type="ARBA" id="ARBA00022989"/>
    </source>
</evidence>
<keyword evidence="5 7" id="KW-1133">Transmembrane helix</keyword>
<gene>
    <name evidence="8" type="ORF">SAMN02745150_00962</name>
</gene>
<evidence type="ECO:0000256" key="6">
    <source>
        <dbReference type="ARBA" id="ARBA00023136"/>
    </source>
</evidence>
<feature type="transmembrane region" description="Helical" evidence="7">
    <location>
        <begin position="269"/>
        <end position="294"/>
    </location>
</feature>
<dbReference type="Proteomes" id="UP000240042">
    <property type="component" value="Unassembled WGS sequence"/>
</dbReference>
<feature type="transmembrane region" description="Helical" evidence="7">
    <location>
        <begin position="344"/>
        <end position="365"/>
    </location>
</feature>
<dbReference type="PRINTS" id="PR00173">
    <property type="entry name" value="EDTRNSPORT"/>
</dbReference>
<dbReference type="SUPFAM" id="SSF118215">
    <property type="entry name" value="Proton glutamate symport protein"/>
    <property type="match status" value="1"/>
</dbReference>
<feature type="transmembrane region" description="Helical" evidence="7">
    <location>
        <begin position="128"/>
        <end position="150"/>
    </location>
</feature>
<dbReference type="Gene3D" id="1.10.3860.10">
    <property type="entry name" value="Sodium:dicarboxylate symporter"/>
    <property type="match status" value="1"/>
</dbReference>
<keyword evidence="4 7" id="KW-0812">Transmembrane</keyword>
<reference evidence="9" key="1">
    <citation type="submission" date="2016-10" db="EMBL/GenBank/DDBJ databases">
        <authorList>
            <person name="Varghese N."/>
            <person name="Submissions S."/>
        </authorList>
    </citation>
    <scope>NUCLEOTIDE SEQUENCE [LARGE SCALE GENOMIC DNA]</scope>
    <source>
        <strain evidence="9">ATCC 43811</strain>
    </source>
</reference>
<evidence type="ECO:0000256" key="2">
    <source>
        <dbReference type="ARBA" id="ARBA00006148"/>
    </source>
</evidence>
<keyword evidence="6 7" id="KW-0472">Membrane</keyword>
<comment type="subcellular location">
    <subcellularLocation>
        <location evidence="1">Membrane</location>
        <topology evidence="1">Multi-pass membrane protein</topology>
    </subcellularLocation>
</comment>
<evidence type="ECO:0000256" key="7">
    <source>
        <dbReference type="SAM" id="Phobius"/>
    </source>
</evidence>
<feature type="transmembrane region" description="Helical" evidence="7">
    <location>
        <begin position="377"/>
        <end position="395"/>
    </location>
</feature>
<dbReference type="AlphaFoldDB" id="A0A1I1EAH5"/>
<dbReference type="RefSeq" id="WP_092319173.1">
    <property type="nucleotide sequence ID" value="NZ_FOKY01000007.1"/>
</dbReference>
<dbReference type="PANTHER" id="PTHR42865">
    <property type="entry name" value="PROTON/GLUTAMATE-ASPARTATE SYMPORTER"/>
    <property type="match status" value="1"/>
</dbReference>
<evidence type="ECO:0008006" key="10">
    <source>
        <dbReference type="Google" id="ProtNLM"/>
    </source>
</evidence>
<evidence type="ECO:0000313" key="9">
    <source>
        <dbReference type="Proteomes" id="UP000240042"/>
    </source>
</evidence>
<dbReference type="InterPro" id="IPR036458">
    <property type="entry name" value="Na:dicarbo_symporter_sf"/>
</dbReference>
<evidence type="ECO:0000256" key="3">
    <source>
        <dbReference type="ARBA" id="ARBA00022448"/>
    </source>
</evidence>
<protein>
    <recommendedName>
        <fullName evidence="10">Na+/H+-dicarboxylate symporter</fullName>
    </recommendedName>
</protein>
<evidence type="ECO:0000256" key="1">
    <source>
        <dbReference type="ARBA" id="ARBA00004141"/>
    </source>
</evidence>
<dbReference type="STRING" id="34097.SAMN02745150_00962"/>
<feature type="transmembrane region" description="Helical" evidence="7">
    <location>
        <begin position="229"/>
        <end position="257"/>
    </location>
</feature>
<accession>A0A1I1EAH5</accession>
<dbReference type="GO" id="GO:0005886">
    <property type="term" value="C:plasma membrane"/>
    <property type="evidence" value="ECO:0007669"/>
    <property type="project" value="TreeGrafter"/>
</dbReference>
<evidence type="ECO:0000256" key="4">
    <source>
        <dbReference type="ARBA" id="ARBA00022692"/>
    </source>
</evidence>
<dbReference type="PANTHER" id="PTHR42865:SF5">
    <property type="entry name" value="L-CYSTINE TRANSPORTER TCYP"/>
    <property type="match status" value="1"/>
</dbReference>
<dbReference type="InterPro" id="IPR001991">
    <property type="entry name" value="Na-dicarboxylate_symporter"/>
</dbReference>
<sequence>MFQNPFFRDFLALSEPMAALSLILLIACFFIIKVLENKKIDFSIRMFVGLIIGIILGLGIQAISGFPTPETIKSSLWIQQCISWYSLFGTAFVSFIRMLVIPIILASMIRVILNLQSSIDIKALINHALFWLLFTTGIAAIVGIILSSIVDLGADIAVKESTRAAREVTNIVGVLLGLIPSNTVAAMVNENIVGVVIFASFIGFSARIMSSKEKYQAVMKVFNDLIEAIYRIVMSMAMTIIKFMPYAVIALIAQTLISNGMSAIREAMTFIILVYIASAIMIIVYMVIILVHGLNPITFVKKSMNAWLMAFSSRSSIGSLPMTISTLEEKLGVNTGTANFVASLGSTVGMNGCAGYFPAMVAMLVARMTGTPIDLNFMIMVVMVAILGSLGIAGIPGSATMAASIMLSGIGLSQHFNLLAIVLAIDPIIDMARTMVNVAGAMTSAVSTDKELNTLDIKKYNSSENQENI</sequence>
<feature type="transmembrane region" description="Helical" evidence="7">
    <location>
        <begin position="12"/>
        <end position="32"/>
    </location>
</feature>
<feature type="transmembrane region" description="Helical" evidence="7">
    <location>
        <begin position="84"/>
        <end position="107"/>
    </location>
</feature>
<proteinExistence type="inferred from homology"/>
<dbReference type="OrthoDB" id="9768885at2"/>
<keyword evidence="3" id="KW-0813">Transport</keyword>
<dbReference type="Pfam" id="PF00375">
    <property type="entry name" value="SDF"/>
    <property type="match status" value="1"/>
</dbReference>
<dbReference type="GO" id="GO:0015293">
    <property type="term" value="F:symporter activity"/>
    <property type="evidence" value="ECO:0007669"/>
    <property type="project" value="InterPro"/>
</dbReference>
<keyword evidence="9" id="KW-1185">Reference proteome</keyword>
<organism evidence="8 9">
    <name type="scientific">Brevinema andersonii</name>
    <dbReference type="NCBI Taxonomy" id="34097"/>
    <lineage>
        <taxon>Bacteria</taxon>
        <taxon>Pseudomonadati</taxon>
        <taxon>Spirochaetota</taxon>
        <taxon>Spirochaetia</taxon>
        <taxon>Brevinematales</taxon>
        <taxon>Brevinemataceae</taxon>
        <taxon>Brevinema</taxon>
    </lineage>
</organism>
<evidence type="ECO:0000313" key="8">
    <source>
        <dbReference type="EMBL" id="SFB82368.1"/>
    </source>
</evidence>
<comment type="similarity">
    <text evidence="2">Belongs to the dicarboxylate/amino acid:cation symporter (DAACS) (TC 2.A.23) family.</text>
</comment>
<feature type="transmembrane region" description="Helical" evidence="7">
    <location>
        <begin position="192"/>
        <end position="209"/>
    </location>
</feature>
<feature type="transmembrane region" description="Helical" evidence="7">
    <location>
        <begin position="44"/>
        <end position="64"/>
    </location>
</feature>
<dbReference type="GO" id="GO:0015184">
    <property type="term" value="F:L-cystine transmembrane transporter activity"/>
    <property type="evidence" value="ECO:0007669"/>
    <property type="project" value="TreeGrafter"/>
</dbReference>
<name>A0A1I1EAH5_BREAD</name>
<dbReference type="EMBL" id="FOKY01000007">
    <property type="protein sequence ID" value="SFB82368.1"/>
    <property type="molecule type" value="Genomic_DNA"/>
</dbReference>